<dbReference type="AlphaFoldDB" id="A0A510NWL2"/>
<feature type="transmembrane region" description="Helical" evidence="5">
    <location>
        <begin position="36"/>
        <end position="53"/>
    </location>
</feature>
<name>A0A510NWL2_TALPI</name>
<dbReference type="Proteomes" id="UP000053095">
    <property type="component" value="Unassembled WGS sequence"/>
</dbReference>
<dbReference type="EMBL" id="DF933814">
    <property type="protein sequence ID" value="GAM36374.1"/>
    <property type="molecule type" value="Genomic_DNA"/>
</dbReference>
<accession>A0A510NWL2</accession>
<dbReference type="Pfam" id="PF13520">
    <property type="entry name" value="AA_permease_2"/>
    <property type="match status" value="1"/>
</dbReference>
<evidence type="ECO:0000313" key="7">
    <source>
        <dbReference type="Proteomes" id="UP000053095"/>
    </source>
</evidence>
<evidence type="ECO:0000256" key="5">
    <source>
        <dbReference type="SAM" id="Phobius"/>
    </source>
</evidence>
<dbReference type="Gene3D" id="1.20.1740.10">
    <property type="entry name" value="Amino acid/polyamine transporter I"/>
    <property type="match status" value="1"/>
</dbReference>
<comment type="subcellular location">
    <subcellularLocation>
        <location evidence="1">Membrane</location>
        <topology evidence="1">Multi-pass membrane protein</topology>
    </subcellularLocation>
</comment>
<feature type="transmembrane region" description="Helical" evidence="5">
    <location>
        <begin position="200"/>
        <end position="218"/>
    </location>
</feature>
<feature type="transmembrane region" description="Helical" evidence="5">
    <location>
        <begin position="83"/>
        <end position="107"/>
    </location>
</feature>
<evidence type="ECO:0000313" key="6">
    <source>
        <dbReference type="EMBL" id="GAM36374.1"/>
    </source>
</evidence>
<evidence type="ECO:0000256" key="4">
    <source>
        <dbReference type="ARBA" id="ARBA00023136"/>
    </source>
</evidence>
<evidence type="ECO:0000256" key="2">
    <source>
        <dbReference type="ARBA" id="ARBA00022692"/>
    </source>
</evidence>
<keyword evidence="3 5" id="KW-1133">Transmembrane helix</keyword>
<feature type="transmembrane region" description="Helical" evidence="5">
    <location>
        <begin position="128"/>
        <end position="149"/>
    </location>
</feature>
<feature type="transmembrane region" description="Helical" evidence="5">
    <location>
        <begin position="161"/>
        <end position="180"/>
    </location>
</feature>
<dbReference type="GO" id="GO:0016020">
    <property type="term" value="C:membrane"/>
    <property type="evidence" value="ECO:0007669"/>
    <property type="project" value="UniProtKB-SubCell"/>
</dbReference>
<dbReference type="InterPro" id="IPR050598">
    <property type="entry name" value="AminoAcid_Transporter"/>
</dbReference>
<keyword evidence="4 5" id="KW-0472">Membrane</keyword>
<gene>
    <name evidence="6" type="ORF">TCE0_018f05416</name>
</gene>
<dbReference type="InterPro" id="IPR002293">
    <property type="entry name" value="AA/rel_permease1"/>
</dbReference>
<feature type="transmembrane region" description="Helical" evidence="5">
    <location>
        <begin position="230"/>
        <end position="252"/>
    </location>
</feature>
<protein>
    <recommendedName>
        <fullName evidence="8">High affinity methionine permease</fullName>
    </recommendedName>
</protein>
<dbReference type="PANTHER" id="PTHR11785:SF353">
    <property type="entry name" value="METHIONINE TRANSPORTER (EUROFUNG)"/>
    <property type="match status" value="1"/>
</dbReference>
<evidence type="ECO:0000256" key="3">
    <source>
        <dbReference type="ARBA" id="ARBA00022989"/>
    </source>
</evidence>
<evidence type="ECO:0000256" key="1">
    <source>
        <dbReference type="ARBA" id="ARBA00004141"/>
    </source>
</evidence>
<proteinExistence type="predicted"/>
<sequence>MVKIIFSYAGYTNAFGLVNEMTNPTKTLRWSAPSSLIVVTILYILVNVAYFSVASREDILSSKQIAAAVFFQNVFGTGGASRALNVLICLSAFGNLVAVLINMSRLLRETGRQGVLPYPKFWTYTKPFGTPLGPYVFIWTTTLIMILAPPAGDAFNFVVDLAVYPGNVFNLLLVVGVVFIRRRRSHAGLPRPQYRAWDIAIAFATLTNTYMLIAPWYPPLKGAHGGDVSFWYGTYLVVGIALLLLCGVYYYVWIKVLPRVKGYELRQTVIEYENKSVVHHLVKVPKAEIARWDEEHDAEGKLRRRAAHDSTDSQQVF</sequence>
<reference evidence="7" key="1">
    <citation type="journal article" date="2015" name="Genome Announc.">
        <title>Draft genome sequence of Talaromyces cellulolyticus strain Y-94, a source of lignocellulosic biomass-degrading enzymes.</title>
        <authorList>
            <person name="Fujii T."/>
            <person name="Koike H."/>
            <person name="Sawayama S."/>
            <person name="Yano S."/>
            <person name="Inoue H."/>
        </authorList>
    </citation>
    <scope>NUCLEOTIDE SEQUENCE [LARGE SCALE GENOMIC DNA]</scope>
    <source>
        <strain evidence="7">Y-94</strain>
    </source>
</reference>
<keyword evidence="2 5" id="KW-0812">Transmembrane</keyword>
<dbReference type="GO" id="GO:0015179">
    <property type="term" value="F:L-amino acid transmembrane transporter activity"/>
    <property type="evidence" value="ECO:0007669"/>
    <property type="project" value="TreeGrafter"/>
</dbReference>
<organism evidence="6 7">
    <name type="scientific">Talaromyces pinophilus</name>
    <name type="common">Penicillium pinophilum</name>
    <dbReference type="NCBI Taxonomy" id="128442"/>
    <lineage>
        <taxon>Eukaryota</taxon>
        <taxon>Fungi</taxon>
        <taxon>Dikarya</taxon>
        <taxon>Ascomycota</taxon>
        <taxon>Pezizomycotina</taxon>
        <taxon>Eurotiomycetes</taxon>
        <taxon>Eurotiomycetidae</taxon>
        <taxon>Eurotiales</taxon>
        <taxon>Trichocomaceae</taxon>
        <taxon>Talaromyces</taxon>
        <taxon>Talaromyces sect. Talaromyces</taxon>
    </lineage>
</organism>
<dbReference type="PANTHER" id="PTHR11785">
    <property type="entry name" value="AMINO ACID TRANSPORTER"/>
    <property type="match status" value="1"/>
</dbReference>
<evidence type="ECO:0008006" key="8">
    <source>
        <dbReference type="Google" id="ProtNLM"/>
    </source>
</evidence>
<keyword evidence="7" id="KW-1185">Reference proteome</keyword>